<keyword evidence="2" id="KW-1185">Reference proteome</keyword>
<dbReference type="Proteomes" id="UP000481861">
    <property type="component" value="Unassembled WGS sequence"/>
</dbReference>
<protein>
    <submittedName>
        <fullName evidence="1">Uncharacterized protein</fullName>
    </submittedName>
</protein>
<dbReference type="EMBL" id="JAADJZ010000021">
    <property type="protein sequence ID" value="KAF2867955.1"/>
    <property type="molecule type" value="Genomic_DNA"/>
</dbReference>
<comment type="caution">
    <text evidence="1">The sequence shown here is derived from an EMBL/GenBank/DDBJ whole genome shotgun (WGS) entry which is preliminary data.</text>
</comment>
<evidence type="ECO:0000313" key="2">
    <source>
        <dbReference type="Proteomes" id="UP000481861"/>
    </source>
</evidence>
<proteinExistence type="predicted"/>
<organism evidence="1 2">
    <name type="scientific">Massariosphaeria phaeospora</name>
    <dbReference type="NCBI Taxonomy" id="100035"/>
    <lineage>
        <taxon>Eukaryota</taxon>
        <taxon>Fungi</taxon>
        <taxon>Dikarya</taxon>
        <taxon>Ascomycota</taxon>
        <taxon>Pezizomycotina</taxon>
        <taxon>Dothideomycetes</taxon>
        <taxon>Pleosporomycetidae</taxon>
        <taxon>Pleosporales</taxon>
        <taxon>Pleosporales incertae sedis</taxon>
        <taxon>Massariosphaeria</taxon>
    </lineage>
</organism>
<sequence>MHVETKLRSSLYNEAHTLGKSWHRQRHVAYMISKAHSHETMSHSPLHVPRPRCLDRQRVIPLCGPYSWKEQFTRSPFTPINKISPH</sequence>
<name>A0A7C8M5F2_9PLEO</name>
<evidence type="ECO:0000313" key="1">
    <source>
        <dbReference type="EMBL" id="KAF2867955.1"/>
    </source>
</evidence>
<accession>A0A7C8M5F2</accession>
<dbReference type="AlphaFoldDB" id="A0A7C8M5F2"/>
<reference evidence="1 2" key="1">
    <citation type="submission" date="2020-01" db="EMBL/GenBank/DDBJ databases">
        <authorList>
            <consortium name="DOE Joint Genome Institute"/>
            <person name="Haridas S."/>
            <person name="Albert R."/>
            <person name="Binder M."/>
            <person name="Bloem J."/>
            <person name="Labutti K."/>
            <person name="Salamov A."/>
            <person name="Andreopoulos B."/>
            <person name="Baker S.E."/>
            <person name="Barry K."/>
            <person name="Bills G."/>
            <person name="Bluhm B.H."/>
            <person name="Cannon C."/>
            <person name="Castanera R."/>
            <person name="Culley D.E."/>
            <person name="Daum C."/>
            <person name="Ezra D."/>
            <person name="Gonzalez J.B."/>
            <person name="Henrissat B."/>
            <person name="Kuo A."/>
            <person name="Liang C."/>
            <person name="Lipzen A."/>
            <person name="Lutzoni F."/>
            <person name="Magnuson J."/>
            <person name="Mondo S."/>
            <person name="Nolan M."/>
            <person name="Ohm R."/>
            <person name="Pangilinan J."/>
            <person name="Park H.-J.H."/>
            <person name="Ramirez L."/>
            <person name="Alfaro M."/>
            <person name="Sun H."/>
            <person name="Tritt A."/>
            <person name="Yoshinaga Y."/>
            <person name="Zwiers L.-H.L."/>
            <person name="Turgeon B.G."/>
            <person name="Goodwin S.B."/>
            <person name="Spatafora J.W."/>
            <person name="Crous P.W."/>
            <person name="Grigoriev I.V."/>
        </authorList>
    </citation>
    <scope>NUCLEOTIDE SEQUENCE [LARGE SCALE GENOMIC DNA]</scope>
    <source>
        <strain evidence="1 2">CBS 611.86</strain>
    </source>
</reference>
<gene>
    <name evidence="1" type="ORF">BDV95DRAFT_166145</name>
</gene>